<comment type="caution">
    <text evidence="7">The sequence shown here is derived from an EMBL/GenBank/DDBJ whole genome shotgun (WGS) entry which is preliminary data.</text>
</comment>
<feature type="transmembrane region" description="Helical" evidence="6">
    <location>
        <begin position="87"/>
        <end position="104"/>
    </location>
</feature>
<evidence type="ECO:0000256" key="3">
    <source>
        <dbReference type="ARBA" id="ARBA00022692"/>
    </source>
</evidence>
<keyword evidence="2" id="KW-1003">Cell membrane</keyword>
<evidence type="ECO:0000256" key="5">
    <source>
        <dbReference type="ARBA" id="ARBA00023136"/>
    </source>
</evidence>
<dbReference type="Gene3D" id="1.20.1530.10">
    <property type="entry name" value="Na+/H+ antiporter like domain"/>
    <property type="match status" value="1"/>
</dbReference>
<dbReference type="InterPro" id="IPR023171">
    <property type="entry name" value="Na/H_antiporter_dom_sf"/>
</dbReference>
<comment type="subcellular location">
    <subcellularLocation>
        <location evidence="1">Cell inner membrane</location>
        <topology evidence="1">Multi-pass membrane protein</topology>
    </subcellularLocation>
</comment>
<keyword evidence="3 6" id="KW-0812">Transmembrane</keyword>
<dbReference type="PANTHER" id="PTHR30341:SF0">
    <property type="entry name" value="NA(+)_H(+) ANTIPORTER NHAA"/>
    <property type="match status" value="1"/>
</dbReference>
<gene>
    <name evidence="7" type="ORF">K1Y79_10820</name>
</gene>
<keyword evidence="5 6" id="KW-0472">Membrane</keyword>
<evidence type="ECO:0000313" key="8">
    <source>
        <dbReference type="Proteomes" id="UP000812961"/>
    </source>
</evidence>
<evidence type="ECO:0000313" key="7">
    <source>
        <dbReference type="EMBL" id="MBW8684822.1"/>
    </source>
</evidence>
<protein>
    <submittedName>
        <fullName evidence="7">Na+/H+ antiporter NhaA</fullName>
    </submittedName>
</protein>
<sequence length="126" mass="13685">MDQPHGFFFVTGPFTLTARIPCLPGKPLIICLLSYIATRLKLTALPAQTSWPQMISTGMMAGTGFTMSIFIAILAYPSVESQRISKMALMVACLLAGVTGYLYLKMKKQLINCCSPRPGKGLVPIL</sequence>
<accession>A0ABS7GAX5</accession>
<dbReference type="PANTHER" id="PTHR30341">
    <property type="entry name" value="SODIUM ION/PROTON ANTIPORTER NHAA-RELATED"/>
    <property type="match status" value="1"/>
</dbReference>
<keyword evidence="4 6" id="KW-1133">Transmembrane helix</keyword>
<evidence type="ECO:0000256" key="6">
    <source>
        <dbReference type="SAM" id="Phobius"/>
    </source>
</evidence>
<reference evidence="7 8" key="1">
    <citation type="submission" date="2021-08" db="EMBL/GenBank/DDBJ databases">
        <title>The genome sequence of Chitinophaga sp. B61.</title>
        <authorList>
            <person name="Zhang X."/>
        </authorList>
    </citation>
    <scope>NUCLEOTIDE SEQUENCE [LARGE SCALE GENOMIC DNA]</scope>
    <source>
        <strain evidence="7 8">B61</strain>
    </source>
</reference>
<organism evidence="7 8">
    <name type="scientific">Chitinophaga rhizophila</name>
    <dbReference type="NCBI Taxonomy" id="2866212"/>
    <lineage>
        <taxon>Bacteria</taxon>
        <taxon>Pseudomonadati</taxon>
        <taxon>Bacteroidota</taxon>
        <taxon>Chitinophagia</taxon>
        <taxon>Chitinophagales</taxon>
        <taxon>Chitinophagaceae</taxon>
        <taxon>Chitinophaga</taxon>
    </lineage>
</organism>
<feature type="transmembrane region" description="Helical" evidence="6">
    <location>
        <begin position="54"/>
        <end position="75"/>
    </location>
</feature>
<evidence type="ECO:0000256" key="2">
    <source>
        <dbReference type="ARBA" id="ARBA00022475"/>
    </source>
</evidence>
<keyword evidence="8" id="KW-1185">Reference proteome</keyword>
<evidence type="ECO:0000256" key="1">
    <source>
        <dbReference type="ARBA" id="ARBA00004429"/>
    </source>
</evidence>
<dbReference type="InterPro" id="IPR004670">
    <property type="entry name" value="NhaA"/>
</dbReference>
<dbReference type="Pfam" id="PF06965">
    <property type="entry name" value="Na_H_antiport_1"/>
    <property type="match status" value="1"/>
</dbReference>
<dbReference type="EMBL" id="JAICCF010000002">
    <property type="protein sequence ID" value="MBW8684822.1"/>
    <property type="molecule type" value="Genomic_DNA"/>
</dbReference>
<evidence type="ECO:0000256" key="4">
    <source>
        <dbReference type="ARBA" id="ARBA00022989"/>
    </source>
</evidence>
<dbReference type="Proteomes" id="UP000812961">
    <property type="component" value="Unassembled WGS sequence"/>
</dbReference>
<proteinExistence type="predicted"/>
<name>A0ABS7GAX5_9BACT</name>